<evidence type="ECO:0000256" key="1">
    <source>
        <dbReference type="SAM" id="MobiDB-lite"/>
    </source>
</evidence>
<dbReference type="OrthoDB" id="3254880at2759"/>
<evidence type="ECO:0000313" key="3">
    <source>
        <dbReference type="Proteomes" id="UP000001072"/>
    </source>
</evidence>
<dbReference type="GeneID" id="18924255"/>
<dbReference type="AlphaFoldDB" id="F4S1Q9"/>
<protein>
    <submittedName>
        <fullName evidence="2">Uncharacterized protein</fullName>
    </submittedName>
</protein>
<feature type="region of interest" description="Disordered" evidence="1">
    <location>
        <begin position="351"/>
        <end position="376"/>
    </location>
</feature>
<dbReference type="RefSeq" id="XP_007415267.1">
    <property type="nucleotide sequence ID" value="XM_007415205.1"/>
</dbReference>
<dbReference type="Proteomes" id="UP000001072">
    <property type="component" value="Unassembled WGS sequence"/>
</dbReference>
<dbReference type="HOGENOM" id="CLU_621245_0_0_1"/>
<dbReference type="InParanoid" id="F4S1Q9"/>
<feature type="compositionally biased region" description="Acidic residues" evidence="1">
    <location>
        <begin position="353"/>
        <end position="364"/>
    </location>
</feature>
<accession>F4S1Q9</accession>
<gene>
    <name evidence="2" type="ORF">MELLADRAFT_111006</name>
</gene>
<proteinExistence type="predicted"/>
<evidence type="ECO:0000313" key="2">
    <source>
        <dbReference type="EMBL" id="EGG01417.1"/>
    </source>
</evidence>
<name>F4S1Q9_MELLP</name>
<organism evidence="3">
    <name type="scientific">Melampsora larici-populina (strain 98AG31 / pathotype 3-4-7)</name>
    <name type="common">Poplar leaf rust fungus</name>
    <dbReference type="NCBI Taxonomy" id="747676"/>
    <lineage>
        <taxon>Eukaryota</taxon>
        <taxon>Fungi</taxon>
        <taxon>Dikarya</taxon>
        <taxon>Basidiomycota</taxon>
        <taxon>Pucciniomycotina</taxon>
        <taxon>Pucciniomycetes</taxon>
        <taxon>Pucciniales</taxon>
        <taxon>Melampsoraceae</taxon>
        <taxon>Melampsora</taxon>
    </lineage>
</organism>
<reference evidence="3" key="1">
    <citation type="journal article" date="2011" name="Proc. Natl. Acad. Sci. U.S.A.">
        <title>Obligate biotrophy features unraveled by the genomic analysis of rust fungi.</title>
        <authorList>
            <person name="Duplessis S."/>
            <person name="Cuomo C.A."/>
            <person name="Lin Y.-C."/>
            <person name="Aerts A."/>
            <person name="Tisserant E."/>
            <person name="Veneault-Fourrey C."/>
            <person name="Joly D.L."/>
            <person name="Hacquard S."/>
            <person name="Amselem J."/>
            <person name="Cantarel B.L."/>
            <person name="Chiu R."/>
            <person name="Coutinho P.M."/>
            <person name="Feau N."/>
            <person name="Field M."/>
            <person name="Frey P."/>
            <person name="Gelhaye E."/>
            <person name="Goldberg J."/>
            <person name="Grabherr M.G."/>
            <person name="Kodira C.D."/>
            <person name="Kohler A."/>
            <person name="Kuees U."/>
            <person name="Lindquist E.A."/>
            <person name="Lucas S.M."/>
            <person name="Mago R."/>
            <person name="Mauceli E."/>
            <person name="Morin E."/>
            <person name="Murat C."/>
            <person name="Pangilinan J.L."/>
            <person name="Park R."/>
            <person name="Pearson M."/>
            <person name="Quesneville H."/>
            <person name="Rouhier N."/>
            <person name="Sakthikumar S."/>
            <person name="Salamov A.A."/>
            <person name="Schmutz J."/>
            <person name="Selles B."/>
            <person name="Shapiro H."/>
            <person name="Tanguay P."/>
            <person name="Tuskan G.A."/>
            <person name="Henrissat B."/>
            <person name="Van de Peer Y."/>
            <person name="Rouze P."/>
            <person name="Ellis J.G."/>
            <person name="Dodds P.N."/>
            <person name="Schein J.E."/>
            <person name="Zhong S."/>
            <person name="Hamelin R.C."/>
            <person name="Grigoriev I.V."/>
            <person name="Szabo L.J."/>
            <person name="Martin F."/>
        </authorList>
    </citation>
    <scope>NUCLEOTIDE SEQUENCE [LARGE SCALE GENOMIC DNA]</scope>
    <source>
        <strain evidence="3">98AG31 / pathotype 3-4-7</strain>
    </source>
</reference>
<keyword evidence="3" id="KW-1185">Reference proteome</keyword>
<dbReference type="EMBL" id="GL883138">
    <property type="protein sequence ID" value="EGG01417.1"/>
    <property type="molecule type" value="Genomic_DNA"/>
</dbReference>
<sequence length="441" mass="50408">MLLALIDLLLSIYLQIIQLLYIFLMDESEPQALLQETSKQLAAQTQVIAQMQTHTPANKLKTLSSRGSVPVTPDPTLLNEFNARFFDSAQISAAANATASQELIPQSEIISLQEARAGHVKISRGIVYVQDFFVRYSLAMLAKLGIRKWGPDLNNASDSMWNEACWISAIQIFRMWVTGKAFPNVNPKFVNNLLLLEQTYNHYIHFLMTQKFKKESKEAGKNQKDDESFPERYIKMLRKTDAHSNDKLDMEQGIQIVKTPIYQSEAAGIFMRRLDEHMKNSDIILNKRSQRHMRLRPAEPIMSTFARPPRGLPLNFYNPEWWNNTLSQLQRDMIADCFHVMFLPDPSVSLMCDTDDEEEEEEEGDQQKKKGKGKGKAVPEDWANLAEFGQPIGGGKGDFYVDDDAMNEAEDDARATRWDLWNDACCTFITAAFFYTLLVQL</sequence>
<dbReference type="KEGG" id="mlr:MELLADRAFT_111006"/>
<dbReference type="VEuPathDB" id="FungiDB:MELLADRAFT_111006"/>